<sequence>MYKYSIVPFNGNELRVPPVDLLLHSSHTSLRRVYPGCGEGVDPTCEGREEFLRECKGVEEAEEDRDVRQYDIPIEIVLDDLILEIKKRRASVNTTTVGESSGVGSAADYLESLDLVSSDIDEDGDVVFKKSEKCYFDLTNLMPHFQLGLILESPKQFKSALKRYAIAKRFDFKLAKNEKDKTKAVCKWRVLLFTVYVGVDSMDELFNIQAFRNHHTCSITFKNSRAL</sequence>
<gene>
    <name evidence="2" type="ORF">PVK06_033813</name>
</gene>
<evidence type="ECO:0000313" key="3">
    <source>
        <dbReference type="Proteomes" id="UP001358586"/>
    </source>
</evidence>
<protein>
    <recommendedName>
        <fullName evidence="1">Transposase MuDR plant domain-containing protein</fullName>
    </recommendedName>
</protein>
<evidence type="ECO:0000313" key="2">
    <source>
        <dbReference type="EMBL" id="KAK5792695.1"/>
    </source>
</evidence>
<feature type="domain" description="Transposase MuDR plant" evidence="1">
    <location>
        <begin position="146"/>
        <end position="190"/>
    </location>
</feature>
<dbReference type="Pfam" id="PF03108">
    <property type="entry name" value="DBD_Tnp_Mut"/>
    <property type="match status" value="1"/>
</dbReference>
<dbReference type="Proteomes" id="UP001358586">
    <property type="component" value="Chromosome 10"/>
</dbReference>
<dbReference type="InterPro" id="IPR004332">
    <property type="entry name" value="Transposase_MuDR"/>
</dbReference>
<reference evidence="2 3" key="1">
    <citation type="submission" date="2023-03" db="EMBL/GenBank/DDBJ databases">
        <title>WGS of Gossypium arboreum.</title>
        <authorList>
            <person name="Yu D."/>
        </authorList>
    </citation>
    <scope>NUCLEOTIDE SEQUENCE [LARGE SCALE GENOMIC DNA]</scope>
    <source>
        <tissue evidence="2">Leaf</tissue>
    </source>
</reference>
<evidence type="ECO:0000259" key="1">
    <source>
        <dbReference type="Pfam" id="PF03108"/>
    </source>
</evidence>
<name>A0ABR0NCG7_GOSAR</name>
<organism evidence="2 3">
    <name type="scientific">Gossypium arboreum</name>
    <name type="common">Tree cotton</name>
    <name type="synonym">Gossypium nanking</name>
    <dbReference type="NCBI Taxonomy" id="29729"/>
    <lineage>
        <taxon>Eukaryota</taxon>
        <taxon>Viridiplantae</taxon>
        <taxon>Streptophyta</taxon>
        <taxon>Embryophyta</taxon>
        <taxon>Tracheophyta</taxon>
        <taxon>Spermatophyta</taxon>
        <taxon>Magnoliopsida</taxon>
        <taxon>eudicotyledons</taxon>
        <taxon>Gunneridae</taxon>
        <taxon>Pentapetalae</taxon>
        <taxon>rosids</taxon>
        <taxon>malvids</taxon>
        <taxon>Malvales</taxon>
        <taxon>Malvaceae</taxon>
        <taxon>Malvoideae</taxon>
        <taxon>Gossypium</taxon>
    </lineage>
</organism>
<proteinExistence type="predicted"/>
<comment type="caution">
    <text evidence="2">The sequence shown here is derived from an EMBL/GenBank/DDBJ whole genome shotgun (WGS) entry which is preliminary data.</text>
</comment>
<keyword evidence="3" id="KW-1185">Reference proteome</keyword>
<accession>A0ABR0NCG7</accession>
<dbReference type="EMBL" id="JARKNE010000010">
    <property type="protein sequence ID" value="KAK5792695.1"/>
    <property type="molecule type" value="Genomic_DNA"/>
</dbReference>